<dbReference type="EMBL" id="JBHSXS010000003">
    <property type="protein sequence ID" value="MFC6879694.1"/>
    <property type="molecule type" value="Genomic_DNA"/>
</dbReference>
<dbReference type="RefSeq" id="WP_160821657.1">
    <property type="nucleotide sequence ID" value="NZ_JBHSXE010000001.1"/>
</dbReference>
<dbReference type="Pfam" id="PF08378">
    <property type="entry name" value="NERD"/>
    <property type="match status" value="1"/>
</dbReference>
<evidence type="ECO:0000256" key="1">
    <source>
        <dbReference type="SAM" id="Phobius"/>
    </source>
</evidence>
<comment type="caution">
    <text evidence="3">The sequence shown here is derived from an EMBL/GenBank/DDBJ whole genome shotgun (WGS) entry which is preliminary data.</text>
</comment>
<name>A0ABW2CDE9_9ACTN</name>
<keyword evidence="1" id="KW-1133">Transmembrane helix</keyword>
<feature type="transmembrane region" description="Helical" evidence="1">
    <location>
        <begin position="31"/>
        <end position="53"/>
    </location>
</feature>
<evidence type="ECO:0000313" key="4">
    <source>
        <dbReference type="Proteomes" id="UP001596380"/>
    </source>
</evidence>
<feature type="domain" description="NERD" evidence="2">
    <location>
        <begin position="81"/>
        <end position="208"/>
    </location>
</feature>
<sequence length="261" mass="27790">MRGAAVGTSRAGASAWARYRALAAEHRRERLVIGAVLGLGAGVVAAGVIVWWAGPLVGLAFFAGHVAYGRVRRGPVTQWRQGALAERRTGKRLARLDPAGFHVLHDRALEATPGTNLDHLVVGLTGVYAIASRRCAWGTRLRVEESGPWLERGAWAGGWIWNGRRSVTRLSGTAARSARAVAEMLSGELDHEVPVAAVVAVHGARVPHAGMRHGDVLYQAARALPNALAVRPVVFTSAQVATIAAAAERLLPPMLEQFLPE</sequence>
<dbReference type="InterPro" id="IPR011528">
    <property type="entry name" value="NERD"/>
</dbReference>
<protein>
    <submittedName>
        <fullName evidence="3">Nuclease-related domain-containing protein</fullName>
    </submittedName>
</protein>
<keyword evidence="1" id="KW-0472">Membrane</keyword>
<dbReference type="Proteomes" id="UP001596380">
    <property type="component" value="Unassembled WGS sequence"/>
</dbReference>
<evidence type="ECO:0000313" key="3">
    <source>
        <dbReference type="EMBL" id="MFC6879694.1"/>
    </source>
</evidence>
<reference evidence="4" key="1">
    <citation type="journal article" date="2019" name="Int. J. Syst. Evol. Microbiol.">
        <title>The Global Catalogue of Microorganisms (GCM) 10K type strain sequencing project: providing services to taxonomists for standard genome sequencing and annotation.</title>
        <authorList>
            <consortium name="The Broad Institute Genomics Platform"/>
            <consortium name="The Broad Institute Genome Sequencing Center for Infectious Disease"/>
            <person name="Wu L."/>
            <person name="Ma J."/>
        </authorList>
    </citation>
    <scope>NUCLEOTIDE SEQUENCE [LARGE SCALE GENOMIC DNA]</scope>
    <source>
        <strain evidence="4">JCM 3369</strain>
    </source>
</reference>
<evidence type="ECO:0000259" key="2">
    <source>
        <dbReference type="PROSITE" id="PS50965"/>
    </source>
</evidence>
<proteinExistence type="predicted"/>
<accession>A0ABW2CDE9</accession>
<gene>
    <name evidence="3" type="ORF">ACFQKB_07945</name>
</gene>
<organism evidence="3 4">
    <name type="scientific">Actinomadura yumaensis</name>
    <dbReference type="NCBI Taxonomy" id="111807"/>
    <lineage>
        <taxon>Bacteria</taxon>
        <taxon>Bacillati</taxon>
        <taxon>Actinomycetota</taxon>
        <taxon>Actinomycetes</taxon>
        <taxon>Streptosporangiales</taxon>
        <taxon>Thermomonosporaceae</taxon>
        <taxon>Actinomadura</taxon>
    </lineage>
</organism>
<keyword evidence="1" id="KW-0812">Transmembrane</keyword>
<keyword evidence="4" id="KW-1185">Reference proteome</keyword>
<dbReference type="PROSITE" id="PS50965">
    <property type="entry name" value="NERD"/>
    <property type="match status" value="1"/>
</dbReference>